<keyword evidence="3" id="KW-1185">Reference proteome</keyword>
<feature type="region of interest" description="Disordered" evidence="1">
    <location>
        <begin position="374"/>
        <end position="394"/>
    </location>
</feature>
<protein>
    <submittedName>
        <fullName evidence="2">Uncharacterized protein</fullName>
    </submittedName>
</protein>
<accession>D8TWA3</accession>
<dbReference type="InParanoid" id="D8TWA3"/>
<evidence type="ECO:0000313" key="2">
    <source>
        <dbReference type="EMBL" id="EFJ48440.1"/>
    </source>
</evidence>
<evidence type="ECO:0000313" key="3">
    <source>
        <dbReference type="Proteomes" id="UP000001058"/>
    </source>
</evidence>
<name>D8TWA3_VOLCA</name>
<reference evidence="2 3" key="1">
    <citation type="journal article" date="2010" name="Science">
        <title>Genomic analysis of organismal complexity in the multicellular green alga Volvox carteri.</title>
        <authorList>
            <person name="Prochnik S.E."/>
            <person name="Umen J."/>
            <person name="Nedelcu A.M."/>
            <person name="Hallmann A."/>
            <person name="Miller S.M."/>
            <person name="Nishii I."/>
            <person name="Ferris P."/>
            <person name="Kuo A."/>
            <person name="Mitros T."/>
            <person name="Fritz-Laylin L.K."/>
            <person name="Hellsten U."/>
            <person name="Chapman J."/>
            <person name="Simakov O."/>
            <person name="Rensing S.A."/>
            <person name="Terry A."/>
            <person name="Pangilinan J."/>
            <person name="Kapitonov V."/>
            <person name="Jurka J."/>
            <person name="Salamov A."/>
            <person name="Shapiro H."/>
            <person name="Schmutz J."/>
            <person name="Grimwood J."/>
            <person name="Lindquist E."/>
            <person name="Lucas S."/>
            <person name="Grigoriev I.V."/>
            <person name="Schmitt R."/>
            <person name="Kirk D."/>
            <person name="Rokhsar D.S."/>
        </authorList>
    </citation>
    <scope>NUCLEOTIDE SEQUENCE [LARGE SCALE GENOMIC DNA]</scope>
    <source>
        <strain evidence="3">f. Nagariensis / Eve</strain>
    </source>
</reference>
<dbReference type="Proteomes" id="UP000001058">
    <property type="component" value="Unassembled WGS sequence"/>
</dbReference>
<proteinExistence type="predicted"/>
<dbReference type="RefSeq" id="XP_002950694.1">
    <property type="nucleotide sequence ID" value="XM_002950648.1"/>
</dbReference>
<feature type="compositionally biased region" description="Polar residues" evidence="1">
    <location>
        <begin position="374"/>
        <end position="383"/>
    </location>
</feature>
<evidence type="ECO:0000256" key="1">
    <source>
        <dbReference type="SAM" id="MobiDB-lite"/>
    </source>
</evidence>
<gene>
    <name evidence="2" type="ORF">VOLCADRAFT_104821</name>
</gene>
<feature type="region of interest" description="Disordered" evidence="1">
    <location>
        <begin position="580"/>
        <end position="613"/>
    </location>
</feature>
<organism evidence="3">
    <name type="scientific">Volvox carteri f. nagariensis</name>
    <dbReference type="NCBI Taxonomy" id="3068"/>
    <lineage>
        <taxon>Eukaryota</taxon>
        <taxon>Viridiplantae</taxon>
        <taxon>Chlorophyta</taxon>
        <taxon>core chlorophytes</taxon>
        <taxon>Chlorophyceae</taxon>
        <taxon>CS clade</taxon>
        <taxon>Chlamydomonadales</taxon>
        <taxon>Volvocaceae</taxon>
        <taxon>Volvox</taxon>
    </lineage>
</organism>
<dbReference type="KEGG" id="vcn:VOLCADRAFT_104821"/>
<dbReference type="GeneID" id="9617711"/>
<feature type="compositionally biased region" description="Basic and acidic residues" evidence="1">
    <location>
        <begin position="385"/>
        <end position="394"/>
    </location>
</feature>
<sequence>MAPLVKTYPRYLCDGRLYAFSKFEISCVSCGRKYNSKSHAYNHAISQQCVQPHGGNNGKEAVAPNEMVAGRNESPQQQAPVAAGPSVVDVDRRTHVERLTGNMAGHKALTVDVYAIGPNLGDVGHKLATRKKFEKNGTLAGLLGSLTGDNDVKIIKCKCGIEELAELFQLLGADVFKFSSVEETEQFLETVLNSDDPELFVNSNTGGPARVLEVNMPLQNVKIIRTMIVVYSRDLHLGGARLHDGRPSGSPEPLGAQPANTTIMKKGAPPAKAVAVVTGVTCKSGASVISRTANAAGAVMPGTCSKTQIPLGVVLNRLNVPAGSAPADAVAAALYYIKRGFNEHKGVLQLAVNMLPPAEDGLGPIRQKDMTPELQTGHGSQATDKFPRNVTDGDRQRGKLLQTCLIAATGAAVEQMLAADSSFPFLLLHQTAGHLSSDTKYSVPPSSSSRTQCPTDVQHLIRKRSLDIVGPALSKGRVLSLEELAAHNLVISGWEAKEANLRAADSVLSPYKHVFNDKIELQLEENVADAILRRHILIGLSQDTTWETSVKILLKDGVNIHPAAVKAFGPKQAFGPVSRVGAAVAPPPQDTRPQRTLRPWATDVGSGGSLQQP</sequence>
<dbReference type="AlphaFoldDB" id="D8TWA3"/>
<dbReference type="EMBL" id="GL378340">
    <property type="protein sequence ID" value="EFJ48440.1"/>
    <property type="molecule type" value="Genomic_DNA"/>
</dbReference>